<evidence type="ECO:0000313" key="2">
    <source>
        <dbReference type="Proteomes" id="UP001434883"/>
    </source>
</evidence>
<proteinExistence type="predicted"/>
<reference evidence="1 2" key="1">
    <citation type="submission" date="2021-06" db="EMBL/GenBank/DDBJ databases">
        <authorList>
            <person name="Palmer J.M."/>
        </authorList>
    </citation>
    <scope>NUCLEOTIDE SEQUENCE [LARGE SCALE GENOMIC DNA]</scope>
    <source>
        <strain evidence="1 2">XC_2019</strain>
        <tissue evidence="1">Muscle</tissue>
    </source>
</reference>
<accession>A0ABV0QDM2</accession>
<comment type="caution">
    <text evidence="1">The sequence shown here is derived from an EMBL/GenBank/DDBJ whole genome shotgun (WGS) entry which is preliminary data.</text>
</comment>
<gene>
    <name evidence="1" type="ORF">XENOCAPTIV_017527</name>
</gene>
<evidence type="ECO:0000313" key="1">
    <source>
        <dbReference type="EMBL" id="MEQ2193908.1"/>
    </source>
</evidence>
<organism evidence="1 2">
    <name type="scientific">Xenoophorus captivus</name>
    <dbReference type="NCBI Taxonomy" id="1517983"/>
    <lineage>
        <taxon>Eukaryota</taxon>
        <taxon>Metazoa</taxon>
        <taxon>Chordata</taxon>
        <taxon>Craniata</taxon>
        <taxon>Vertebrata</taxon>
        <taxon>Euteleostomi</taxon>
        <taxon>Actinopterygii</taxon>
        <taxon>Neopterygii</taxon>
        <taxon>Teleostei</taxon>
        <taxon>Neoteleostei</taxon>
        <taxon>Acanthomorphata</taxon>
        <taxon>Ovalentaria</taxon>
        <taxon>Atherinomorphae</taxon>
        <taxon>Cyprinodontiformes</taxon>
        <taxon>Goodeidae</taxon>
        <taxon>Xenoophorus</taxon>
    </lineage>
</organism>
<name>A0ABV0QDM2_9TELE</name>
<protein>
    <submittedName>
        <fullName evidence="1">Uncharacterized protein</fullName>
    </submittedName>
</protein>
<keyword evidence="2" id="KW-1185">Reference proteome</keyword>
<dbReference type="EMBL" id="JAHRIN010008768">
    <property type="protein sequence ID" value="MEQ2193908.1"/>
    <property type="molecule type" value="Genomic_DNA"/>
</dbReference>
<sequence length="99" mass="10628">MYKVQTTIENMNTAENIEACQNCAYLLTKYTLNITSHASLASSPHFFIPISEPPTPSPSLLAFSGSPIKLQRQVSISCLVVCSGSLHSRGLSGNELITG</sequence>
<dbReference type="Proteomes" id="UP001434883">
    <property type="component" value="Unassembled WGS sequence"/>
</dbReference>